<comment type="similarity">
    <text evidence="3">Belongs to the HARBI1 family.</text>
</comment>
<dbReference type="AlphaFoldDB" id="A0A3B6EHM5"/>
<dbReference type="STRING" id="4565.A0A3B6EHM5"/>
<keyword evidence="11" id="KW-1185">Reference proteome</keyword>
<dbReference type="Gramene" id="TraesPARA_EIv1.0_0823020.1">
    <property type="protein sequence ID" value="TraesPARA_EIv1.0_0823020.1.CDS1"/>
    <property type="gene ID" value="TraesPARA_EIv1.0_0823020"/>
</dbReference>
<evidence type="ECO:0000259" key="9">
    <source>
        <dbReference type="Pfam" id="PF13359"/>
    </source>
</evidence>
<keyword evidence="5" id="KW-0479">Metal-binding</keyword>
<evidence type="ECO:0000256" key="7">
    <source>
        <dbReference type="ARBA" id="ARBA00023242"/>
    </source>
</evidence>
<dbReference type="Pfam" id="PF13359">
    <property type="entry name" value="DDE_Tnp_4"/>
    <property type="match status" value="1"/>
</dbReference>
<keyword evidence="7" id="KW-0539">Nucleus</keyword>
<evidence type="ECO:0000256" key="8">
    <source>
        <dbReference type="SAM" id="MobiDB-lite"/>
    </source>
</evidence>
<dbReference type="PANTHER" id="PTHR22930:SF244">
    <property type="entry name" value="OS05G0593000 PROTEIN"/>
    <property type="match status" value="1"/>
</dbReference>
<dbReference type="Gramene" id="TraesSYM3A03G01429050.1">
    <property type="protein sequence ID" value="TraesSYM3A03G01429050.1.CDS1"/>
    <property type="gene ID" value="TraesSYM3A03G01429050"/>
</dbReference>
<sequence length="533" mass="58253">MRSPSAARPSSGGGAADDDFAFYYSFFQDAAAASPLPLALDGAVAAMPNNRRRKRGGDDDSAVAPIKDGSNNGRKRSIATIITSLAALEAEGHADSAGAADASRRELALLESNADNKSQAMMDYFAKMEGSFDADADSEAAARSKRSRLSASAAAVAVVAGEEAATNTAASASPPRAGHHQRRLWVKDRSQAWWDQCNSPDFPEAEFRRAFRMGRETFDMICEALGSAVAKEDTMLRAAIPVRQRVAVCIWRLATGEPLRLVSKRFGLGISTCHKLVLEVCGAIKSVLMPRFLQWPDEAAAGRFKEGFERSFGVPGVIGAMYTTHIPIIAPKISVAAYFNRRHTERNQKTSYSITLQGVVGPDRAFTDVCIGWPGSMPDDQVLEKSMLHQRAAAGMMHDACLVGGASYPLMDWVLVPYTHQNLTWTQHAFNEKVGDIRNVAVEAFARLKTRWACLQKRTEVKLQDLPVVLGACCVLHNICEMRREELEPEVPFALFDDDTTPETPVRSETAKQERDSIAHNLLHRGFAGTTFF</sequence>
<evidence type="ECO:0000256" key="6">
    <source>
        <dbReference type="ARBA" id="ARBA00022801"/>
    </source>
</evidence>
<comment type="subcellular location">
    <subcellularLocation>
        <location evidence="2">Nucleus</location>
    </subcellularLocation>
</comment>
<dbReference type="InterPro" id="IPR045249">
    <property type="entry name" value="HARBI1-like"/>
</dbReference>
<dbReference type="Gramene" id="TraesLDM3A03G01407770.1">
    <property type="protein sequence ID" value="TraesLDM3A03G01407770.1.CDS1"/>
    <property type="gene ID" value="TraesLDM3A03G01407770"/>
</dbReference>
<dbReference type="Gramene" id="TraesJAG3A03G01416310.1">
    <property type="protein sequence ID" value="TraesJAG3A03G01416310.1.CDS1"/>
    <property type="gene ID" value="TraesJAG3A03G01416310"/>
</dbReference>
<organism evidence="10">
    <name type="scientific">Triticum aestivum</name>
    <name type="common">Wheat</name>
    <dbReference type="NCBI Taxonomy" id="4565"/>
    <lineage>
        <taxon>Eukaryota</taxon>
        <taxon>Viridiplantae</taxon>
        <taxon>Streptophyta</taxon>
        <taxon>Embryophyta</taxon>
        <taxon>Tracheophyta</taxon>
        <taxon>Spermatophyta</taxon>
        <taxon>Magnoliopsida</taxon>
        <taxon>Liliopsida</taxon>
        <taxon>Poales</taxon>
        <taxon>Poaceae</taxon>
        <taxon>BOP clade</taxon>
        <taxon>Pooideae</taxon>
        <taxon>Triticodae</taxon>
        <taxon>Triticeae</taxon>
        <taxon>Triticinae</taxon>
        <taxon>Triticum</taxon>
    </lineage>
</organism>
<dbReference type="PANTHER" id="PTHR22930">
    <property type="match status" value="1"/>
</dbReference>
<evidence type="ECO:0000256" key="1">
    <source>
        <dbReference type="ARBA" id="ARBA00001968"/>
    </source>
</evidence>
<evidence type="ECO:0000313" key="11">
    <source>
        <dbReference type="Proteomes" id="UP000019116"/>
    </source>
</evidence>
<dbReference type="Gramene" id="TraesCLE_scaffold_013340_01G000100.1">
    <property type="protein sequence ID" value="TraesCLE_scaffold_013340_01G000100.1"/>
    <property type="gene ID" value="TraesCLE_scaffold_013340_01G000100"/>
</dbReference>
<dbReference type="OrthoDB" id="2668416at2759"/>
<accession>A0A3B6EHM5</accession>
<keyword evidence="6" id="KW-0378">Hydrolase</keyword>
<dbReference type="GO" id="GO:0016787">
    <property type="term" value="F:hydrolase activity"/>
    <property type="evidence" value="ECO:0007669"/>
    <property type="project" value="UniProtKB-KW"/>
</dbReference>
<name>A0A3B6EHM5_WHEAT</name>
<comment type="cofactor">
    <cofactor evidence="1">
        <name>a divalent metal cation</name>
        <dbReference type="ChEBI" id="CHEBI:60240"/>
    </cofactor>
</comment>
<dbReference type="Gramene" id="TraesNOR3A03G01427780.1">
    <property type="protein sequence ID" value="TraesNOR3A03G01427780.1.CDS1"/>
    <property type="gene ID" value="TraesNOR3A03G01427780"/>
</dbReference>
<dbReference type="OMA" id="GCFWDIN"/>
<dbReference type="GO" id="GO:0005634">
    <property type="term" value="C:nucleus"/>
    <property type="evidence" value="ECO:0007669"/>
    <property type="project" value="UniProtKB-SubCell"/>
</dbReference>
<feature type="domain" description="DDE Tnp4" evidence="9">
    <location>
        <begin position="322"/>
        <end position="478"/>
    </location>
</feature>
<dbReference type="Gramene" id="TraesWEE_scaffold_094849_01G000100.1">
    <property type="protein sequence ID" value="TraesWEE_scaffold_094849_01G000100.1"/>
    <property type="gene ID" value="TraesWEE_scaffold_094849_01G000100"/>
</dbReference>
<evidence type="ECO:0000313" key="10">
    <source>
        <dbReference type="EnsemblPlants" id="TraesCS3A02G209100.1.cds1"/>
    </source>
</evidence>
<dbReference type="Gramene" id="TraesCS3A03G0541900.1">
    <property type="protein sequence ID" value="TraesCS3A03G0541900.1.CDS1"/>
    <property type="gene ID" value="TraesCS3A03G0541900"/>
</dbReference>
<dbReference type="EnsemblPlants" id="TraesCS3A02G209100.1">
    <property type="protein sequence ID" value="TraesCS3A02G209100.1.cds1"/>
    <property type="gene ID" value="TraesCS3A02G209100"/>
</dbReference>
<dbReference type="InterPro" id="IPR027806">
    <property type="entry name" value="HARBI1_dom"/>
</dbReference>
<protein>
    <recommendedName>
        <fullName evidence="9">DDE Tnp4 domain-containing protein</fullName>
    </recommendedName>
</protein>
<dbReference type="Gramene" id="TraesCS3A02G209100.1">
    <property type="protein sequence ID" value="TraesCS3A02G209100.1.cds1"/>
    <property type="gene ID" value="TraesCS3A02G209100"/>
</dbReference>
<dbReference type="Gramene" id="TraesMAC3A03G01404870.1">
    <property type="protein sequence ID" value="TraesMAC3A03G01404870.1.CDS1"/>
    <property type="gene ID" value="TraesMAC3A03G01404870"/>
</dbReference>
<evidence type="ECO:0000256" key="3">
    <source>
        <dbReference type="ARBA" id="ARBA00006958"/>
    </source>
</evidence>
<dbReference type="Gramene" id="TraesRN3A0100554500.1">
    <property type="protein sequence ID" value="TraesRN3A0100554500.1"/>
    <property type="gene ID" value="TraesRN3A0100554500"/>
</dbReference>
<proteinExistence type="inferred from homology"/>
<evidence type="ECO:0000256" key="5">
    <source>
        <dbReference type="ARBA" id="ARBA00022723"/>
    </source>
</evidence>
<dbReference type="Proteomes" id="UP000019116">
    <property type="component" value="Chromosome 3A"/>
</dbReference>
<dbReference type="Gramene" id="TraesLAC3A03G01351110.1">
    <property type="protein sequence ID" value="TraesLAC3A03G01351110.1.CDS1"/>
    <property type="gene ID" value="TraesLAC3A03G01351110"/>
</dbReference>
<dbReference type="Gramene" id="TraesSTA3A03G01398450.1">
    <property type="protein sequence ID" value="TraesSTA3A03G01398450.1.CDS1"/>
    <property type="gene ID" value="TraesSTA3A03G01398450"/>
</dbReference>
<feature type="region of interest" description="Disordered" evidence="8">
    <location>
        <begin position="49"/>
        <end position="71"/>
    </location>
</feature>
<reference evidence="10" key="2">
    <citation type="submission" date="2018-10" db="UniProtKB">
        <authorList>
            <consortium name="EnsemblPlants"/>
        </authorList>
    </citation>
    <scope>IDENTIFICATION</scope>
</reference>
<dbReference type="GO" id="GO:0004518">
    <property type="term" value="F:nuclease activity"/>
    <property type="evidence" value="ECO:0007669"/>
    <property type="project" value="UniProtKB-KW"/>
</dbReference>
<dbReference type="Gramene" id="TraesJUL3A03G01419310.1">
    <property type="protein sequence ID" value="TraesJUL3A03G01419310.1.CDS1"/>
    <property type="gene ID" value="TraesJUL3A03G01419310"/>
</dbReference>
<evidence type="ECO:0000256" key="2">
    <source>
        <dbReference type="ARBA" id="ARBA00004123"/>
    </source>
</evidence>
<evidence type="ECO:0000256" key="4">
    <source>
        <dbReference type="ARBA" id="ARBA00022722"/>
    </source>
</evidence>
<dbReference type="SMR" id="A0A3B6EHM5"/>
<dbReference type="Gramene" id="TraesCAD_scaffold_025233_01G000100.1">
    <property type="protein sequence ID" value="TraesCAD_scaffold_025233_01G000100.1"/>
    <property type="gene ID" value="TraesCAD_scaffold_025233_01G000100"/>
</dbReference>
<reference evidence="10" key="1">
    <citation type="submission" date="2018-08" db="EMBL/GenBank/DDBJ databases">
        <authorList>
            <person name="Rossello M."/>
        </authorList>
    </citation>
    <scope>NUCLEOTIDE SEQUENCE [LARGE SCALE GENOMIC DNA]</scope>
    <source>
        <strain evidence="10">cv. Chinese Spring</strain>
    </source>
</reference>
<dbReference type="GO" id="GO:0046872">
    <property type="term" value="F:metal ion binding"/>
    <property type="evidence" value="ECO:0007669"/>
    <property type="project" value="UniProtKB-KW"/>
</dbReference>
<keyword evidence="4" id="KW-0540">Nuclease</keyword>
<dbReference type="Gramene" id="TraesARI3A03G01428010.1">
    <property type="protein sequence ID" value="TraesARI3A03G01428010.1.CDS1"/>
    <property type="gene ID" value="TraesARI3A03G01428010"/>
</dbReference>